<feature type="transmembrane region" description="Helical" evidence="1">
    <location>
        <begin position="12"/>
        <end position="36"/>
    </location>
</feature>
<keyword evidence="1" id="KW-0812">Transmembrane</keyword>
<keyword evidence="3" id="KW-1185">Reference proteome</keyword>
<sequence>MLLRLRTRQVGYLLVVVVRVLLVCHLEQLAVAVLRLGERALLRDGRQPGLRFRRRVAALDLVLLHVDRQRAAAHVLLAVLAQSPRVDHRTVDHRQVTVDTITILVDADLDWLQIVVVVLQLLAVVHRRVVPIAGPAEGTAVVLVGVWVAVVQQRLLRVATLPCPTHHHMAFKGTVQHVTTW</sequence>
<comment type="caution">
    <text evidence="2">The sequence shown here is derived from an EMBL/GenBank/DDBJ whole genome shotgun (WGS) entry which is preliminary data.</text>
</comment>
<protein>
    <submittedName>
        <fullName evidence="2">Uncharacterized protein</fullName>
    </submittedName>
</protein>
<keyword evidence="1" id="KW-0472">Membrane</keyword>
<name>A0AAD9KW65_RIDPI</name>
<dbReference type="EMBL" id="JAODUO010000527">
    <property type="protein sequence ID" value="KAK2178833.1"/>
    <property type="molecule type" value="Genomic_DNA"/>
</dbReference>
<reference evidence="2" key="1">
    <citation type="journal article" date="2023" name="Mol. Biol. Evol.">
        <title>Third-Generation Sequencing Reveals the Adaptive Role of the Epigenome in Three Deep-Sea Polychaetes.</title>
        <authorList>
            <person name="Perez M."/>
            <person name="Aroh O."/>
            <person name="Sun Y."/>
            <person name="Lan Y."/>
            <person name="Juniper S.K."/>
            <person name="Young C.R."/>
            <person name="Angers B."/>
            <person name="Qian P.Y."/>
        </authorList>
    </citation>
    <scope>NUCLEOTIDE SEQUENCE</scope>
    <source>
        <strain evidence="2">R07B-5</strain>
    </source>
</reference>
<evidence type="ECO:0000313" key="2">
    <source>
        <dbReference type="EMBL" id="KAK2178833.1"/>
    </source>
</evidence>
<proteinExistence type="predicted"/>
<organism evidence="2 3">
    <name type="scientific">Ridgeia piscesae</name>
    <name type="common">Tubeworm</name>
    <dbReference type="NCBI Taxonomy" id="27915"/>
    <lineage>
        <taxon>Eukaryota</taxon>
        <taxon>Metazoa</taxon>
        <taxon>Spiralia</taxon>
        <taxon>Lophotrochozoa</taxon>
        <taxon>Annelida</taxon>
        <taxon>Polychaeta</taxon>
        <taxon>Sedentaria</taxon>
        <taxon>Canalipalpata</taxon>
        <taxon>Sabellida</taxon>
        <taxon>Siboglinidae</taxon>
        <taxon>Ridgeia</taxon>
    </lineage>
</organism>
<keyword evidence="1" id="KW-1133">Transmembrane helix</keyword>
<evidence type="ECO:0000313" key="3">
    <source>
        <dbReference type="Proteomes" id="UP001209878"/>
    </source>
</evidence>
<accession>A0AAD9KW65</accession>
<evidence type="ECO:0000256" key="1">
    <source>
        <dbReference type="SAM" id="Phobius"/>
    </source>
</evidence>
<dbReference type="Proteomes" id="UP001209878">
    <property type="component" value="Unassembled WGS sequence"/>
</dbReference>
<dbReference type="AlphaFoldDB" id="A0AAD9KW65"/>
<gene>
    <name evidence="2" type="ORF">NP493_527g02008</name>
</gene>